<evidence type="ECO:0000256" key="1">
    <source>
        <dbReference type="SAM" id="MobiDB-lite"/>
    </source>
</evidence>
<protein>
    <submittedName>
        <fullName evidence="2">Uncharacterized protein</fullName>
    </submittedName>
</protein>
<name>A0A5C3QTE8_9AGAR</name>
<keyword evidence="3" id="KW-1185">Reference proteome</keyword>
<dbReference type="EMBL" id="ML178817">
    <property type="protein sequence ID" value="TFL05285.1"/>
    <property type="molecule type" value="Genomic_DNA"/>
</dbReference>
<gene>
    <name evidence="2" type="ORF">BDV98DRAFT_561767</name>
</gene>
<proteinExistence type="predicted"/>
<evidence type="ECO:0000313" key="2">
    <source>
        <dbReference type="EMBL" id="TFL05285.1"/>
    </source>
</evidence>
<reference evidence="2 3" key="1">
    <citation type="journal article" date="2019" name="Nat. Ecol. Evol.">
        <title>Megaphylogeny resolves global patterns of mushroom evolution.</title>
        <authorList>
            <person name="Varga T."/>
            <person name="Krizsan K."/>
            <person name="Foldi C."/>
            <person name="Dima B."/>
            <person name="Sanchez-Garcia M."/>
            <person name="Sanchez-Ramirez S."/>
            <person name="Szollosi G.J."/>
            <person name="Szarkandi J.G."/>
            <person name="Papp V."/>
            <person name="Albert L."/>
            <person name="Andreopoulos W."/>
            <person name="Angelini C."/>
            <person name="Antonin V."/>
            <person name="Barry K.W."/>
            <person name="Bougher N.L."/>
            <person name="Buchanan P."/>
            <person name="Buyck B."/>
            <person name="Bense V."/>
            <person name="Catcheside P."/>
            <person name="Chovatia M."/>
            <person name="Cooper J."/>
            <person name="Damon W."/>
            <person name="Desjardin D."/>
            <person name="Finy P."/>
            <person name="Geml J."/>
            <person name="Haridas S."/>
            <person name="Hughes K."/>
            <person name="Justo A."/>
            <person name="Karasinski D."/>
            <person name="Kautmanova I."/>
            <person name="Kiss B."/>
            <person name="Kocsube S."/>
            <person name="Kotiranta H."/>
            <person name="LaButti K.M."/>
            <person name="Lechner B.E."/>
            <person name="Liimatainen K."/>
            <person name="Lipzen A."/>
            <person name="Lukacs Z."/>
            <person name="Mihaltcheva S."/>
            <person name="Morgado L.N."/>
            <person name="Niskanen T."/>
            <person name="Noordeloos M.E."/>
            <person name="Ohm R.A."/>
            <person name="Ortiz-Santana B."/>
            <person name="Ovrebo C."/>
            <person name="Racz N."/>
            <person name="Riley R."/>
            <person name="Savchenko A."/>
            <person name="Shiryaev A."/>
            <person name="Soop K."/>
            <person name="Spirin V."/>
            <person name="Szebenyi C."/>
            <person name="Tomsovsky M."/>
            <person name="Tulloss R.E."/>
            <person name="Uehling J."/>
            <person name="Grigoriev I.V."/>
            <person name="Vagvolgyi C."/>
            <person name="Papp T."/>
            <person name="Martin F.M."/>
            <person name="Miettinen O."/>
            <person name="Hibbett D.S."/>
            <person name="Nagy L.G."/>
        </authorList>
    </citation>
    <scope>NUCLEOTIDE SEQUENCE [LARGE SCALE GENOMIC DNA]</scope>
    <source>
        <strain evidence="2 3">CBS 309.79</strain>
    </source>
</reference>
<organism evidence="2 3">
    <name type="scientific">Pterulicium gracile</name>
    <dbReference type="NCBI Taxonomy" id="1884261"/>
    <lineage>
        <taxon>Eukaryota</taxon>
        <taxon>Fungi</taxon>
        <taxon>Dikarya</taxon>
        <taxon>Basidiomycota</taxon>
        <taxon>Agaricomycotina</taxon>
        <taxon>Agaricomycetes</taxon>
        <taxon>Agaricomycetidae</taxon>
        <taxon>Agaricales</taxon>
        <taxon>Pleurotineae</taxon>
        <taxon>Pterulaceae</taxon>
        <taxon>Pterulicium</taxon>
    </lineage>
</organism>
<dbReference type="Proteomes" id="UP000305067">
    <property type="component" value="Unassembled WGS sequence"/>
</dbReference>
<accession>A0A5C3QTE8</accession>
<dbReference type="AlphaFoldDB" id="A0A5C3QTE8"/>
<evidence type="ECO:0000313" key="3">
    <source>
        <dbReference type="Proteomes" id="UP000305067"/>
    </source>
</evidence>
<feature type="region of interest" description="Disordered" evidence="1">
    <location>
        <begin position="56"/>
        <end position="75"/>
    </location>
</feature>
<sequence length="75" mass="8430">MHHPHSMRLCRLLFTSATCKSQATRAALSDVLLVYSGSARDDVLIGFNTLALSRKMTSNTHRHTQEETEDPFQPT</sequence>